<sequence length="514" mass="57066">MFHAKLTKVEEKRSKSDPLPPGCAPYTSSNHFKIQPSGSKPQSKRWDHRFSIESLSQIPSPLRMSARAPGQPALITLGTARPSPQYFPWETLNMSAAWNYSGSKASDKGTTALMSCKRDEAAYDLAVVMNYGYSAGSPQSLRFVTEHTELIHDPPYDDWECCMTCGTTSAIEIAFRVFCNRGDWVLFESHTYSGTTATAKAQGLNVVGVEMDEFGLVAEDLDAKLRNWDASKGRKPSLLYTIPTGQNPTGTTQNLARRKAIYRVAEEHDLYILEDDPYYFIQLGDADSESVASEPSHATPDAFLARLPVSYLSLDVSGRVLRMDTTSKILAPGLRCGWVTGSSQVIAKFISQTEVGVLSPSGPSQAMVYKLLDETWGHGGFISWLSYLSSEYRARRNILVEACNCNLPSEICHWDIPTTGMFLWIEASLPKHPEAKRDGSIEQTRQFASEIEDRVFNSARDNGVLVSKGSWFVAGTGHSPRVFFRMTFAAAPENDLIQAIERFAMAVRKEYQLS</sequence>
<comment type="similarity">
    <text evidence="2">Belongs to the class-I pyridoxal-phosphate-dependent aminotransferase family.</text>
</comment>
<dbReference type="InterPro" id="IPR050859">
    <property type="entry name" value="Class-I_PLP-dep_aminotransf"/>
</dbReference>
<feature type="domain" description="Aminotransferase class I/classII large" evidence="7">
    <location>
        <begin position="155"/>
        <end position="503"/>
    </location>
</feature>
<organism evidence="8 9">
    <name type="scientific">Neonectria ditissima</name>
    <dbReference type="NCBI Taxonomy" id="78410"/>
    <lineage>
        <taxon>Eukaryota</taxon>
        <taxon>Fungi</taxon>
        <taxon>Dikarya</taxon>
        <taxon>Ascomycota</taxon>
        <taxon>Pezizomycotina</taxon>
        <taxon>Sordariomycetes</taxon>
        <taxon>Hypocreomycetidae</taxon>
        <taxon>Hypocreales</taxon>
        <taxon>Nectriaceae</taxon>
        <taxon>Neonectria</taxon>
    </lineage>
</organism>
<evidence type="ECO:0000256" key="3">
    <source>
        <dbReference type="ARBA" id="ARBA00022576"/>
    </source>
</evidence>
<keyword evidence="3 8" id="KW-0032">Aminotransferase</keyword>
<evidence type="ECO:0000256" key="1">
    <source>
        <dbReference type="ARBA" id="ARBA00001933"/>
    </source>
</evidence>
<dbReference type="GO" id="GO:0030170">
    <property type="term" value="F:pyridoxal phosphate binding"/>
    <property type="evidence" value="ECO:0007669"/>
    <property type="project" value="InterPro"/>
</dbReference>
<dbReference type="GO" id="GO:0019878">
    <property type="term" value="P:lysine biosynthetic process via aminoadipic acid"/>
    <property type="evidence" value="ECO:0007669"/>
    <property type="project" value="TreeGrafter"/>
</dbReference>
<evidence type="ECO:0000313" key="9">
    <source>
        <dbReference type="Proteomes" id="UP000050424"/>
    </source>
</evidence>
<feature type="compositionally biased region" description="Basic and acidic residues" evidence="6">
    <location>
        <begin position="7"/>
        <end position="16"/>
    </location>
</feature>
<keyword evidence="9" id="KW-1185">Reference proteome</keyword>
<dbReference type="InterPro" id="IPR004839">
    <property type="entry name" value="Aminotransferase_I/II_large"/>
</dbReference>
<dbReference type="GO" id="GO:0006571">
    <property type="term" value="P:tyrosine biosynthetic process"/>
    <property type="evidence" value="ECO:0007669"/>
    <property type="project" value="TreeGrafter"/>
</dbReference>
<evidence type="ECO:0000256" key="6">
    <source>
        <dbReference type="SAM" id="MobiDB-lite"/>
    </source>
</evidence>
<keyword evidence="5" id="KW-0663">Pyridoxal phosphate</keyword>
<protein>
    <submittedName>
        <fullName evidence="8">Aromatic amino acid aminotransferase C56E4.03</fullName>
    </submittedName>
</protein>
<dbReference type="CDD" id="cd00609">
    <property type="entry name" value="AAT_like"/>
    <property type="match status" value="1"/>
</dbReference>
<proteinExistence type="inferred from homology"/>
<keyword evidence="4 8" id="KW-0808">Transferase</keyword>
<dbReference type="Proteomes" id="UP000050424">
    <property type="component" value="Unassembled WGS sequence"/>
</dbReference>
<dbReference type="EMBL" id="LKCW01000019">
    <property type="protein sequence ID" value="KPM44442.1"/>
    <property type="molecule type" value="Genomic_DNA"/>
</dbReference>
<dbReference type="Pfam" id="PF00155">
    <property type="entry name" value="Aminotran_1_2"/>
    <property type="match status" value="1"/>
</dbReference>
<dbReference type="InterPro" id="IPR015421">
    <property type="entry name" value="PyrdxlP-dep_Trfase_major"/>
</dbReference>
<reference evidence="8 9" key="1">
    <citation type="submission" date="2015-09" db="EMBL/GenBank/DDBJ databases">
        <title>Draft genome of a European isolate of the apple canker pathogen Neonectria ditissima.</title>
        <authorList>
            <person name="Gomez-Cortecero A."/>
            <person name="Harrison R.J."/>
            <person name="Armitage A.D."/>
        </authorList>
    </citation>
    <scope>NUCLEOTIDE SEQUENCE [LARGE SCALE GENOMIC DNA]</scope>
    <source>
        <strain evidence="8 9">R09/05</strain>
    </source>
</reference>
<feature type="region of interest" description="Disordered" evidence="6">
    <location>
        <begin position="1"/>
        <end position="46"/>
    </location>
</feature>
<evidence type="ECO:0000256" key="2">
    <source>
        <dbReference type="ARBA" id="ARBA00007441"/>
    </source>
</evidence>
<feature type="compositionally biased region" description="Polar residues" evidence="6">
    <location>
        <begin position="26"/>
        <end position="41"/>
    </location>
</feature>
<dbReference type="OrthoDB" id="691673at2759"/>
<dbReference type="Gene3D" id="3.40.640.10">
    <property type="entry name" value="Type I PLP-dependent aspartate aminotransferase-like (Major domain)"/>
    <property type="match status" value="1"/>
</dbReference>
<dbReference type="GO" id="GO:0047536">
    <property type="term" value="F:2-aminoadipate transaminase activity"/>
    <property type="evidence" value="ECO:0007669"/>
    <property type="project" value="TreeGrafter"/>
</dbReference>
<comment type="caution">
    <text evidence="8">The sequence shown here is derived from an EMBL/GenBank/DDBJ whole genome shotgun (WGS) entry which is preliminary data.</text>
</comment>
<dbReference type="InterPro" id="IPR015424">
    <property type="entry name" value="PyrdxlP-dep_Trfase"/>
</dbReference>
<dbReference type="STRING" id="78410.A0A0P7BL18"/>
<dbReference type="PANTHER" id="PTHR42790">
    <property type="entry name" value="AMINOTRANSFERASE"/>
    <property type="match status" value="1"/>
</dbReference>
<comment type="cofactor">
    <cofactor evidence="1">
        <name>pyridoxal 5'-phosphate</name>
        <dbReference type="ChEBI" id="CHEBI:597326"/>
    </cofactor>
</comment>
<name>A0A0P7BL18_9HYPO</name>
<dbReference type="PANTHER" id="PTHR42790:SF21">
    <property type="entry name" value="AROMATIC_AMINOADIPATE AMINOTRANSFERASE 1"/>
    <property type="match status" value="1"/>
</dbReference>
<evidence type="ECO:0000256" key="4">
    <source>
        <dbReference type="ARBA" id="ARBA00022679"/>
    </source>
</evidence>
<dbReference type="GO" id="GO:0008793">
    <property type="term" value="F:aromatic-amino-acid transaminase activity"/>
    <property type="evidence" value="ECO:0007669"/>
    <property type="project" value="TreeGrafter"/>
</dbReference>
<evidence type="ECO:0000259" key="7">
    <source>
        <dbReference type="Pfam" id="PF00155"/>
    </source>
</evidence>
<dbReference type="GO" id="GO:0009074">
    <property type="term" value="P:aromatic amino acid family catabolic process"/>
    <property type="evidence" value="ECO:0007669"/>
    <property type="project" value="TreeGrafter"/>
</dbReference>
<evidence type="ECO:0000313" key="8">
    <source>
        <dbReference type="EMBL" id="KPM44442.1"/>
    </source>
</evidence>
<gene>
    <name evidence="8" type="ORF">AK830_g2067</name>
</gene>
<dbReference type="SUPFAM" id="SSF53383">
    <property type="entry name" value="PLP-dependent transferases"/>
    <property type="match status" value="1"/>
</dbReference>
<evidence type="ECO:0000256" key="5">
    <source>
        <dbReference type="ARBA" id="ARBA00022898"/>
    </source>
</evidence>
<accession>A0A0P7BL18</accession>
<dbReference type="AlphaFoldDB" id="A0A0P7BL18"/>